<keyword evidence="1" id="KW-1133">Transmembrane helix</keyword>
<reference evidence="2" key="1">
    <citation type="submission" date="2022-06" db="EMBL/GenBank/DDBJ databases">
        <title>Nostosin G and Spiroidesin B from the Cyanobacterium Dolichospermum sp. NIES-1697.</title>
        <authorList>
            <person name="Phan C.-S."/>
            <person name="Mehjabin J.J."/>
            <person name="Anas A.R.J."/>
            <person name="Hayasaka M."/>
            <person name="Onoki R."/>
            <person name="Wang J."/>
            <person name="Umezawa T."/>
            <person name="Washio K."/>
            <person name="Morikawa M."/>
            <person name="Okino T."/>
        </authorList>
    </citation>
    <scope>NUCLEOTIDE SEQUENCE</scope>
    <source>
        <strain evidence="2">NIES-1697</strain>
    </source>
</reference>
<evidence type="ECO:0000313" key="2">
    <source>
        <dbReference type="EMBL" id="UUO14109.1"/>
    </source>
</evidence>
<proteinExistence type="predicted"/>
<name>A0ABY5LTG1_9CYAN</name>
<gene>
    <name evidence="2" type="ORF">NG743_18945</name>
</gene>
<feature type="transmembrane region" description="Helical" evidence="1">
    <location>
        <begin position="12"/>
        <end position="33"/>
    </location>
</feature>
<dbReference type="RefSeq" id="WP_193964438.1">
    <property type="nucleotide sequence ID" value="NZ_CP099464.1"/>
</dbReference>
<keyword evidence="1" id="KW-0472">Membrane</keyword>
<evidence type="ECO:0000313" key="3">
    <source>
        <dbReference type="Proteomes" id="UP001057561"/>
    </source>
</evidence>
<dbReference type="EMBL" id="CP099464">
    <property type="protein sequence ID" value="UUO14109.1"/>
    <property type="molecule type" value="Genomic_DNA"/>
</dbReference>
<keyword evidence="3" id="KW-1185">Reference proteome</keyword>
<dbReference type="Proteomes" id="UP001057561">
    <property type="component" value="Chromosome"/>
</dbReference>
<evidence type="ECO:0000256" key="1">
    <source>
        <dbReference type="SAM" id="Phobius"/>
    </source>
</evidence>
<organism evidence="2 3">
    <name type="scientific">Dolichospermum heterosporum TAC447</name>
    <dbReference type="NCBI Taxonomy" id="747523"/>
    <lineage>
        <taxon>Bacteria</taxon>
        <taxon>Bacillati</taxon>
        <taxon>Cyanobacteriota</taxon>
        <taxon>Cyanophyceae</taxon>
        <taxon>Nostocales</taxon>
        <taxon>Aphanizomenonaceae</taxon>
        <taxon>Dolichospermum</taxon>
        <taxon>Dolichospermum heterosporum</taxon>
    </lineage>
</organism>
<sequence>MGISYLSSATPYFVIETVFVVENFLTMLVVLLGKFVRYGLIFSCSAILGDIKDYFRLSKSFEDFFKYVSPNLTLYTLWFGSSSSGDRY</sequence>
<keyword evidence="1" id="KW-0812">Transmembrane</keyword>
<protein>
    <submittedName>
        <fullName evidence="2">Uncharacterized protein</fullName>
    </submittedName>
</protein>
<accession>A0ABY5LTG1</accession>